<proteinExistence type="predicted"/>
<keyword evidence="3" id="KW-1185">Reference proteome</keyword>
<protein>
    <recommendedName>
        <fullName evidence="1">Nucleotide-diphospho-sugar transferase domain-containing protein</fullName>
    </recommendedName>
</protein>
<dbReference type="InterPro" id="IPR029044">
    <property type="entry name" value="Nucleotide-diphossugar_trans"/>
</dbReference>
<feature type="domain" description="Nucleotide-diphospho-sugar transferase" evidence="1">
    <location>
        <begin position="82"/>
        <end position="197"/>
    </location>
</feature>
<dbReference type="EMBL" id="OMOI01000001">
    <property type="protein sequence ID" value="SPF77272.1"/>
    <property type="molecule type" value="Genomic_DNA"/>
</dbReference>
<evidence type="ECO:0000259" key="1">
    <source>
        <dbReference type="Pfam" id="PF03407"/>
    </source>
</evidence>
<organism evidence="2 3">
    <name type="scientific">Aliiroseovarius pelagivivens</name>
    <dbReference type="NCBI Taxonomy" id="1639690"/>
    <lineage>
        <taxon>Bacteria</taxon>
        <taxon>Pseudomonadati</taxon>
        <taxon>Pseudomonadota</taxon>
        <taxon>Alphaproteobacteria</taxon>
        <taxon>Rhodobacterales</taxon>
        <taxon>Paracoccaceae</taxon>
        <taxon>Aliiroseovarius</taxon>
    </lineage>
</organism>
<dbReference type="AlphaFoldDB" id="A0A2R8AMI8"/>
<accession>A0A2R8AMI8</accession>
<dbReference type="RefSeq" id="WP_146184020.1">
    <property type="nucleotide sequence ID" value="NZ_OMOI01000001.1"/>
</dbReference>
<dbReference type="InterPro" id="IPR005069">
    <property type="entry name" value="Nucl-diP-sugar_transferase"/>
</dbReference>
<evidence type="ECO:0000313" key="2">
    <source>
        <dbReference type="EMBL" id="SPF77272.1"/>
    </source>
</evidence>
<reference evidence="3" key="1">
    <citation type="submission" date="2018-03" db="EMBL/GenBank/DDBJ databases">
        <authorList>
            <person name="Rodrigo-Torres L."/>
            <person name="Arahal R. D."/>
            <person name="Lucena T."/>
        </authorList>
    </citation>
    <scope>NUCLEOTIDE SEQUENCE [LARGE SCALE GENOMIC DNA]</scope>
    <source>
        <strain evidence="3">CECT 8811</strain>
    </source>
</reference>
<sequence>MTLLFPMTADDGFVFAATGAQYRGLAQRAARSLRAVMGDDIQIDLFADAAVDDPVFNQVHILKYVGTRPKMEALRESRFAHTVYLDCDVVAVADCSDMFALLRQFDCIGAHDQYGNGTVPMHQPTQDLPTGFRQINSGVMGIRKSDKTQNFLRSWEQRMTGEGERWDQPVLRELLWNSDLRVWILPPEYNLMHTGYMPAMGKRMAAPRLLHITTLHEIIGIEEKTDQPFDLTELLGKGALTALHDLLGRDRTLGAAPSARDRIGDLLRRYPKVEKRARSIWRRLR</sequence>
<dbReference type="Gene3D" id="3.90.550.10">
    <property type="entry name" value="Spore Coat Polysaccharide Biosynthesis Protein SpsA, Chain A"/>
    <property type="match status" value="1"/>
</dbReference>
<dbReference type="Pfam" id="PF03407">
    <property type="entry name" value="Nucleotid_trans"/>
    <property type="match status" value="1"/>
</dbReference>
<name>A0A2R8AMI8_9RHOB</name>
<gene>
    <name evidence="2" type="ORF">ALP8811_02297</name>
</gene>
<dbReference type="OrthoDB" id="181606at2"/>
<evidence type="ECO:0000313" key="3">
    <source>
        <dbReference type="Proteomes" id="UP000244911"/>
    </source>
</evidence>
<dbReference type="Proteomes" id="UP000244911">
    <property type="component" value="Unassembled WGS sequence"/>
</dbReference>
<dbReference type="SUPFAM" id="SSF53448">
    <property type="entry name" value="Nucleotide-diphospho-sugar transferases"/>
    <property type="match status" value="1"/>
</dbReference>